<dbReference type="PROSITE" id="PS00109">
    <property type="entry name" value="PROTEIN_KINASE_TYR"/>
    <property type="match status" value="1"/>
</dbReference>
<dbReference type="SMART" id="SM00369">
    <property type="entry name" value="LRR_TYP"/>
    <property type="match status" value="4"/>
</dbReference>
<dbReference type="FunFam" id="1.10.510.10:FF:000445">
    <property type="entry name" value="MDIS1-interacting receptor like kinase 2"/>
    <property type="match status" value="1"/>
</dbReference>
<dbReference type="Gene3D" id="3.80.10.10">
    <property type="entry name" value="Ribonuclease Inhibitor"/>
    <property type="match status" value="2"/>
</dbReference>
<evidence type="ECO:0000256" key="6">
    <source>
        <dbReference type="ARBA" id="ARBA00022614"/>
    </source>
</evidence>
<keyword evidence="25" id="KW-1185">Reference proteome</keyword>
<dbReference type="Pfam" id="PF00560">
    <property type="entry name" value="LRR_1"/>
    <property type="match status" value="5"/>
</dbReference>
<dbReference type="GO" id="GO:0004674">
    <property type="term" value="F:protein serine/threonine kinase activity"/>
    <property type="evidence" value="ECO:0007669"/>
    <property type="project" value="UniProtKB-KW"/>
</dbReference>
<dbReference type="Proteomes" id="UP000187203">
    <property type="component" value="Unassembled WGS sequence"/>
</dbReference>
<keyword evidence="12" id="KW-0418">Kinase</keyword>
<dbReference type="AlphaFoldDB" id="A0A1R3KS83"/>
<protein>
    <recommendedName>
        <fullName evidence="3">non-specific serine/threonine protein kinase</fullName>
        <ecNumber evidence="3">2.7.11.1</ecNumber>
    </recommendedName>
</protein>
<keyword evidence="14 21" id="KW-1133">Transmembrane helix</keyword>
<dbReference type="FunFam" id="3.30.200.20:FF:000309">
    <property type="entry name" value="Leucine-rich repeat receptor protein kinase MSP1"/>
    <property type="match status" value="1"/>
</dbReference>
<dbReference type="InterPro" id="IPR000719">
    <property type="entry name" value="Prot_kinase_dom"/>
</dbReference>
<evidence type="ECO:0000256" key="18">
    <source>
        <dbReference type="ARBA" id="ARBA00047899"/>
    </source>
</evidence>
<dbReference type="InterPro" id="IPR011009">
    <property type="entry name" value="Kinase-like_dom_sf"/>
</dbReference>
<evidence type="ECO:0000256" key="13">
    <source>
        <dbReference type="ARBA" id="ARBA00022840"/>
    </source>
</evidence>
<evidence type="ECO:0000256" key="11">
    <source>
        <dbReference type="ARBA" id="ARBA00022741"/>
    </source>
</evidence>
<keyword evidence="10" id="KW-0677">Repeat</keyword>
<evidence type="ECO:0000256" key="5">
    <source>
        <dbReference type="ARBA" id="ARBA00022553"/>
    </source>
</evidence>
<dbReference type="STRING" id="93759.A0A1R3KS83"/>
<evidence type="ECO:0000313" key="25">
    <source>
        <dbReference type="Proteomes" id="UP000187203"/>
    </source>
</evidence>
<dbReference type="PROSITE" id="PS50011">
    <property type="entry name" value="PROTEIN_KINASE_DOM"/>
    <property type="match status" value="1"/>
</dbReference>
<dbReference type="InterPro" id="IPR008266">
    <property type="entry name" value="Tyr_kinase_AS"/>
</dbReference>
<dbReference type="SUPFAM" id="SSF56112">
    <property type="entry name" value="Protein kinase-like (PK-like)"/>
    <property type="match status" value="1"/>
</dbReference>
<keyword evidence="5" id="KW-0597">Phosphoprotein</keyword>
<name>A0A1R3KS83_9ROSI</name>
<feature type="chain" id="PRO_5013114017" description="non-specific serine/threonine protein kinase" evidence="22">
    <location>
        <begin position="23"/>
        <end position="674"/>
    </location>
</feature>
<comment type="caution">
    <text evidence="24">The sequence shown here is derived from an EMBL/GenBank/DDBJ whole genome shotgun (WGS) entry which is preliminary data.</text>
</comment>
<accession>A0A1R3KS83</accession>
<feature type="transmembrane region" description="Helical" evidence="21">
    <location>
        <begin position="304"/>
        <end position="325"/>
    </location>
</feature>
<keyword evidence="13 20" id="KW-0067">ATP-binding</keyword>
<dbReference type="InterPro" id="IPR003591">
    <property type="entry name" value="Leu-rich_rpt_typical-subtyp"/>
</dbReference>
<dbReference type="Pfam" id="PF00069">
    <property type="entry name" value="Pkinase"/>
    <property type="match status" value="1"/>
</dbReference>
<evidence type="ECO:0000256" key="12">
    <source>
        <dbReference type="ARBA" id="ARBA00022777"/>
    </source>
</evidence>
<keyword evidence="8 21" id="KW-0812">Transmembrane</keyword>
<comment type="catalytic activity">
    <reaction evidence="18">
        <text>L-threonyl-[protein] + ATP = O-phospho-L-threonyl-[protein] + ADP + H(+)</text>
        <dbReference type="Rhea" id="RHEA:46608"/>
        <dbReference type="Rhea" id="RHEA-COMP:11060"/>
        <dbReference type="Rhea" id="RHEA-COMP:11605"/>
        <dbReference type="ChEBI" id="CHEBI:15378"/>
        <dbReference type="ChEBI" id="CHEBI:30013"/>
        <dbReference type="ChEBI" id="CHEBI:30616"/>
        <dbReference type="ChEBI" id="CHEBI:61977"/>
        <dbReference type="ChEBI" id="CHEBI:456216"/>
        <dbReference type="EC" id="2.7.11.1"/>
    </reaction>
</comment>
<evidence type="ECO:0000256" key="16">
    <source>
        <dbReference type="ARBA" id="ARBA00023170"/>
    </source>
</evidence>
<dbReference type="InterPro" id="IPR001611">
    <property type="entry name" value="Leu-rich_rpt"/>
</dbReference>
<dbReference type="InterPro" id="IPR051420">
    <property type="entry name" value="Ser_Thr_Kinases_DiverseReg"/>
</dbReference>
<proteinExistence type="inferred from homology"/>
<evidence type="ECO:0000259" key="23">
    <source>
        <dbReference type="PROSITE" id="PS50011"/>
    </source>
</evidence>
<evidence type="ECO:0000256" key="19">
    <source>
        <dbReference type="ARBA" id="ARBA00048679"/>
    </source>
</evidence>
<evidence type="ECO:0000256" key="15">
    <source>
        <dbReference type="ARBA" id="ARBA00023136"/>
    </source>
</evidence>
<dbReference type="EC" id="2.7.11.1" evidence="3"/>
<dbReference type="InterPro" id="IPR032675">
    <property type="entry name" value="LRR_dom_sf"/>
</dbReference>
<feature type="signal peptide" evidence="22">
    <location>
        <begin position="1"/>
        <end position="22"/>
    </location>
</feature>
<keyword evidence="17" id="KW-0325">Glycoprotein</keyword>
<evidence type="ECO:0000256" key="10">
    <source>
        <dbReference type="ARBA" id="ARBA00022737"/>
    </source>
</evidence>
<comment type="similarity">
    <text evidence="2">Belongs to the RLP family.</text>
</comment>
<dbReference type="PANTHER" id="PTHR48005">
    <property type="entry name" value="LEUCINE RICH REPEAT KINASE 2"/>
    <property type="match status" value="1"/>
</dbReference>
<evidence type="ECO:0000256" key="1">
    <source>
        <dbReference type="ARBA" id="ARBA00004479"/>
    </source>
</evidence>
<evidence type="ECO:0000256" key="14">
    <source>
        <dbReference type="ARBA" id="ARBA00022989"/>
    </source>
</evidence>
<evidence type="ECO:0000256" key="9">
    <source>
        <dbReference type="ARBA" id="ARBA00022729"/>
    </source>
</evidence>
<evidence type="ECO:0000256" key="4">
    <source>
        <dbReference type="ARBA" id="ARBA00022527"/>
    </source>
</evidence>
<evidence type="ECO:0000256" key="8">
    <source>
        <dbReference type="ARBA" id="ARBA00022692"/>
    </source>
</evidence>
<dbReference type="GO" id="GO:0016020">
    <property type="term" value="C:membrane"/>
    <property type="evidence" value="ECO:0007669"/>
    <property type="project" value="UniProtKB-SubCell"/>
</dbReference>
<comment type="catalytic activity">
    <reaction evidence="19">
        <text>L-seryl-[protein] + ATP = O-phospho-L-seryl-[protein] + ADP + H(+)</text>
        <dbReference type="Rhea" id="RHEA:17989"/>
        <dbReference type="Rhea" id="RHEA-COMP:9863"/>
        <dbReference type="Rhea" id="RHEA-COMP:11604"/>
        <dbReference type="ChEBI" id="CHEBI:15378"/>
        <dbReference type="ChEBI" id="CHEBI:29999"/>
        <dbReference type="ChEBI" id="CHEBI:30616"/>
        <dbReference type="ChEBI" id="CHEBI:83421"/>
        <dbReference type="ChEBI" id="CHEBI:456216"/>
        <dbReference type="EC" id="2.7.11.1"/>
    </reaction>
</comment>
<keyword evidence="16" id="KW-0675">Receptor</keyword>
<evidence type="ECO:0000256" key="2">
    <source>
        <dbReference type="ARBA" id="ARBA00009592"/>
    </source>
</evidence>
<dbReference type="OrthoDB" id="676979at2759"/>
<evidence type="ECO:0000256" key="22">
    <source>
        <dbReference type="SAM" id="SignalP"/>
    </source>
</evidence>
<dbReference type="EMBL" id="AWUE01012116">
    <property type="protein sequence ID" value="OMP09924.1"/>
    <property type="molecule type" value="Genomic_DNA"/>
</dbReference>
<evidence type="ECO:0000256" key="20">
    <source>
        <dbReference type="PROSITE-ProRule" id="PRU10141"/>
    </source>
</evidence>
<dbReference type="Gene3D" id="3.30.200.20">
    <property type="entry name" value="Phosphorylase Kinase, domain 1"/>
    <property type="match status" value="1"/>
</dbReference>
<keyword evidence="4" id="KW-0723">Serine/threonine-protein kinase</keyword>
<keyword evidence="15 21" id="KW-0472">Membrane</keyword>
<dbReference type="GO" id="GO:0005524">
    <property type="term" value="F:ATP binding"/>
    <property type="evidence" value="ECO:0007669"/>
    <property type="project" value="UniProtKB-UniRule"/>
</dbReference>
<keyword evidence="11 20" id="KW-0547">Nucleotide-binding</keyword>
<keyword evidence="9 22" id="KW-0732">Signal</keyword>
<keyword evidence="7" id="KW-0808">Transferase</keyword>
<dbReference type="FunFam" id="3.80.10.10:FF:000400">
    <property type="entry name" value="Nuclear pore complex protein NUP107"/>
    <property type="match status" value="1"/>
</dbReference>
<dbReference type="SUPFAM" id="SSF52058">
    <property type="entry name" value="L domain-like"/>
    <property type="match status" value="1"/>
</dbReference>
<organism evidence="24 25">
    <name type="scientific">Corchorus olitorius</name>
    <dbReference type="NCBI Taxonomy" id="93759"/>
    <lineage>
        <taxon>Eukaryota</taxon>
        <taxon>Viridiplantae</taxon>
        <taxon>Streptophyta</taxon>
        <taxon>Embryophyta</taxon>
        <taxon>Tracheophyta</taxon>
        <taxon>Spermatophyta</taxon>
        <taxon>Magnoliopsida</taxon>
        <taxon>eudicotyledons</taxon>
        <taxon>Gunneridae</taxon>
        <taxon>Pentapetalae</taxon>
        <taxon>rosids</taxon>
        <taxon>malvids</taxon>
        <taxon>Malvales</taxon>
        <taxon>Malvaceae</taxon>
        <taxon>Grewioideae</taxon>
        <taxon>Apeibeae</taxon>
        <taxon>Corchorus</taxon>
    </lineage>
</organism>
<evidence type="ECO:0000256" key="21">
    <source>
        <dbReference type="SAM" id="Phobius"/>
    </source>
</evidence>
<dbReference type="PANTHER" id="PTHR48005:SF16">
    <property type="entry name" value="MDIS1-INTERACTING RECEPTOR LIKE KINASE 2-LIKE ISOFORM X1"/>
    <property type="match status" value="1"/>
</dbReference>
<evidence type="ECO:0000313" key="24">
    <source>
        <dbReference type="EMBL" id="OMP09924.1"/>
    </source>
</evidence>
<dbReference type="InterPro" id="IPR017441">
    <property type="entry name" value="Protein_kinase_ATP_BS"/>
</dbReference>
<gene>
    <name evidence="24" type="ORF">COLO4_05002</name>
</gene>
<comment type="subcellular location">
    <subcellularLocation>
        <location evidence="1">Membrane</location>
        <topology evidence="1">Single-pass type I membrane protein</topology>
    </subcellularLocation>
</comment>
<feature type="binding site" evidence="20">
    <location>
        <position position="397"/>
    </location>
    <ligand>
        <name>ATP</name>
        <dbReference type="ChEBI" id="CHEBI:30616"/>
    </ligand>
</feature>
<dbReference type="PROSITE" id="PS00107">
    <property type="entry name" value="PROTEIN_KINASE_ATP"/>
    <property type="match status" value="1"/>
</dbReference>
<reference evidence="25" key="1">
    <citation type="submission" date="2013-09" db="EMBL/GenBank/DDBJ databases">
        <title>Corchorus olitorius genome sequencing.</title>
        <authorList>
            <person name="Alam M."/>
            <person name="Haque M.S."/>
            <person name="Islam M.S."/>
            <person name="Emdad E.M."/>
            <person name="Islam M.M."/>
            <person name="Ahmed B."/>
            <person name="Halim A."/>
            <person name="Hossen Q.M.M."/>
            <person name="Hossain M.Z."/>
            <person name="Ahmed R."/>
            <person name="Khan M.M."/>
            <person name="Islam R."/>
            <person name="Rashid M.M."/>
            <person name="Khan S.A."/>
            <person name="Rahman M.S."/>
            <person name="Alam M."/>
            <person name="Yahiya A.S."/>
            <person name="Khan M.S."/>
            <person name="Azam M.S."/>
            <person name="Haque T."/>
            <person name="Lashkar M.Z.H."/>
            <person name="Akhand A.I."/>
            <person name="Morshed G."/>
            <person name="Roy S."/>
            <person name="Uddin K.S."/>
            <person name="Rabeya T."/>
            <person name="Hossain A.S."/>
            <person name="Chowdhury A."/>
            <person name="Snigdha A.R."/>
            <person name="Mortoza M.S."/>
            <person name="Matin S.A."/>
            <person name="Hoque S.M.E."/>
            <person name="Islam M.K."/>
            <person name="Roy D.K."/>
            <person name="Haider R."/>
            <person name="Moosa M.M."/>
            <person name="Elias S.M."/>
            <person name="Hasan A.M."/>
            <person name="Jahan S."/>
            <person name="Shafiuddin M."/>
            <person name="Mahmood N."/>
            <person name="Shommy N.S."/>
        </authorList>
    </citation>
    <scope>NUCLEOTIDE SEQUENCE [LARGE SCALE GENOMIC DNA]</scope>
    <source>
        <strain evidence="25">cv. O-4</strain>
    </source>
</reference>
<keyword evidence="6" id="KW-0433">Leucine-rich repeat</keyword>
<evidence type="ECO:0000256" key="7">
    <source>
        <dbReference type="ARBA" id="ARBA00022679"/>
    </source>
</evidence>
<dbReference type="FunFam" id="3.80.10.10:FF:000041">
    <property type="entry name" value="LRR receptor-like serine/threonine-protein kinase ERECTA"/>
    <property type="match status" value="1"/>
</dbReference>
<sequence>MVGVCWITIVVVSYSTTILVSSTSLESEANALLNSGWWNTSSNDTSQHCRWPGITCNTAGSIININPPRELFNVGAKFKKMNFSAFPNLVSLQLGHLGLSGSIPSQIGNLPSLKYLDLSYNFLTGELPSHIGNLNKLHSLSLRSNLLEGPIASQIGSLGALTSLDLSWNRLNGTIPPEISNLGALISLDLSQNHLGGPIPPEIGNCSSLQRLDLSSNNVQGLIPNQIGNLRGLYYLNLRYNNLSGVVPSNLLGLYNENSGCQEIDQLEAIYGGNNNLAIYPCPPPPIKNLTYSLGTRSSTNIQISVPVSVVLAFLIVLECLFLLWRRRTKAKVKASNIMQTTKNGDMLSVWNFDGKIAYENIIAATNDFDISFCIGTGGYGSVYRAELPSGKIVALKKLHRHESEEPAFDKSFRNEIKFLTEIRHRNIVKLHGYCVHNRCMFLIYQYMERGSLLWVLSDDVEAVELDWMKRVNVVKSAAHALSYLHHECTPMIVHRDISSSNILLNSDLEAFVSDFGTARILDPDTSNQTRLVGTYGYVAPELAYTMVVTEKCDVYSFGVLSLETLVGKQPGELLSLLSAPSSLQNIMLIDVLDARLSPPTSQMVAGSIVLVAAIALACLNADPKLRPTMKQVSQVFLSGQRSLRNPLRTISLLQLVNGEMHVQGSDQAQDPHC</sequence>
<evidence type="ECO:0000256" key="17">
    <source>
        <dbReference type="ARBA" id="ARBA00023180"/>
    </source>
</evidence>
<feature type="domain" description="Protein kinase" evidence="23">
    <location>
        <begin position="369"/>
        <end position="638"/>
    </location>
</feature>
<evidence type="ECO:0000256" key="3">
    <source>
        <dbReference type="ARBA" id="ARBA00012513"/>
    </source>
</evidence>
<dbReference type="Gene3D" id="1.10.510.10">
    <property type="entry name" value="Transferase(Phosphotransferase) domain 1"/>
    <property type="match status" value="1"/>
</dbReference>